<evidence type="ECO:0000256" key="2">
    <source>
        <dbReference type="ARBA" id="ARBA00022692"/>
    </source>
</evidence>
<feature type="transmembrane region" description="Helical" evidence="7">
    <location>
        <begin position="206"/>
        <end position="226"/>
    </location>
</feature>
<keyword evidence="3 7" id="KW-1133">Transmembrane helix</keyword>
<dbReference type="AlphaFoldDB" id="A0A7J7MNN5"/>
<evidence type="ECO:0000313" key="8">
    <source>
        <dbReference type="EMBL" id="KAF6156513.1"/>
    </source>
</evidence>
<keyword evidence="9" id="KW-1185">Reference proteome</keyword>
<evidence type="ECO:0000256" key="5">
    <source>
        <dbReference type="ARBA" id="ARBA00023136"/>
    </source>
</evidence>
<dbReference type="InterPro" id="IPR013946">
    <property type="entry name" value="NCA2-like"/>
</dbReference>
<feature type="region of interest" description="Disordered" evidence="6">
    <location>
        <begin position="35"/>
        <end position="76"/>
    </location>
</feature>
<keyword evidence="4" id="KW-0496">Mitochondrion</keyword>
<evidence type="ECO:0000256" key="7">
    <source>
        <dbReference type="SAM" id="Phobius"/>
    </source>
</evidence>
<evidence type="ECO:0000256" key="3">
    <source>
        <dbReference type="ARBA" id="ARBA00022989"/>
    </source>
</evidence>
<dbReference type="PANTHER" id="PTHR28234:SF1">
    <property type="entry name" value="NUCLEAR CONTROL OF ATPASE PROTEIN 2"/>
    <property type="match status" value="1"/>
</dbReference>
<dbReference type="Proteomes" id="UP000541444">
    <property type="component" value="Unassembled WGS sequence"/>
</dbReference>
<gene>
    <name evidence="8" type="ORF">GIB67_011314</name>
</gene>
<accession>A0A7J7MNN5</accession>
<dbReference type="OrthoDB" id="413313at2759"/>
<keyword evidence="5 7" id="KW-0472">Membrane</keyword>
<dbReference type="EMBL" id="JACGCM010001329">
    <property type="protein sequence ID" value="KAF6156513.1"/>
    <property type="molecule type" value="Genomic_DNA"/>
</dbReference>
<organism evidence="8 9">
    <name type="scientific">Kingdonia uniflora</name>
    <dbReference type="NCBI Taxonomy" id="39325"/>
    <lineage>
        <taxon>Eukaryota</taxon>
        <taxon>Viridiplantae</taxon>
        <taxon>Streptophyta</taxon>
        <taxon>Embryophyta</taxon>
        <taxon>Tracheophyta</taxon>
        <taxon>Spermatophyta</taxon>
        <taxon>Magnoliopsida</taxon>
        <taxon>Ranunculales</taxon>
        <taxon>Circaeasteraceae</taxon>
        <taxon>Kingdonia</taxon>
    </lineage>
</organism>
<feature type="compositionally biased region" description="Polar residues" evidence="6">
    <location>
        <begin position="35"/>
        <end position="50"/>
    </location>
</feature>
<evidence type="ECO:0000313" key="9">
    <source>
        <dbReference type="Proteomes" id="UP000541444"/>
    </source>
</evidence>
<comment type="subcellular location">
    <subcellularLocation>
        <location evidence="1">Mitochondrion membrane</location>
        <topology evidence="1">Multi-pass membrane protein</topology>
    </subcellularLocation>
</comment>
<dbReference type="PANTHER" id="PTHR28234">
    <property type="entry name" value="NUCLEAR CONTROL OF ATPASE PROTEIN 2"/>
    <property type="match status" value="1"/>
</dbReference>
<reference evidence="8 9" key="1">
    <citation type="journal article" date="2020" name="IScience">
        <title>Genome Sequencing of the Endangered Kingdonia uniflora (Circaeasteraceae, Ranunculales) Reveals Potential Mechanisms of Evolutionary Specialization.</title>
        <authorList>
            <person name="Sun Y."/>
            <person name="Deng T."/>
            <person name="Zhang A."/>
            <person name="Moore M.J."/>
            <person name="Landis J.B."/>
            <person name="Lin N."/>
            <person name="Zhang H."/>
            <person name="Zhang X."/>
            <person name="Huang J."/>
            <person name="Zhang X."/>
            <person name="Sun H."/>
            <person name="Wang H."/>
        </authorList>
    </citation>
    <scope>NUCLEOTIDE SEQUENCE [LARGE SCALE GENOMIC DNA]</scope>
    <source>
        <strain evidence="8">TB1705</strain>
        <tissue evidence="8">Leaf</tissue>
    </source>
</reference>
<comment type="caution">
    <text evidence="8">The sequence shown here is derived from an EMBL/GenBank/DDBJ whole genome shotgun (WGS) entry which is preliminary data.</text>
</comment>
<dbReference type="GO" id="GO:0005741">
    <property type="term" value="C:mitochondrial outer membrane"/>
    <property type="evidence" value="ECO:0007669"/>
    <property type="project" value="TreeGrafter"/>
</dbReference>
<dbReference type="Pfam" id="PF08637">
    <property type="entry name" value="NCA2"/>
    <property type="match status" value="1"/>
</dbReference>
<proteinExistence type="predicted"/>
<name>A0A7J7MNN5_9MAGN</name>
<evidence type="ECO:0000256" key="4">
    <source>
        <dbReference type="ARBA" id="ARBA00023128"/>
    </source>
</evidence>
<feature type="compositionally biased region" description="Low complexity" evidence="6">
    <location>
        <begin position="54"/>
        <end position="68"/>
    </location>
</feature>
<protein>
    <submittedName>
        <fullName evidence="8">Uncharacterized protein</fullName>
    </submittedName>
</protein>
<sequence>MGLLCDGSTILRFYYAIRPLRDGSTIALYRRRQPATTTTQEWKGNDNQLPHNYPGTERQGQPGTTTTQEQKKGSSDIDNWIREARESTISFWSDHVEQLLLYIRDKLFEIFRKRHKGVMELEEIQLTQNSLHEMVLAFTELPNNTSDLEMLEVVMNRYKKEVVHPIQNLLGGELVHVLLIQIQKLKLDTETAIELNQILKANEINFAMLAALPAFSLSLILLLFATRDSPPPDRVRGRNCIMKDMYGRIVAYKSIQLSGVAPKGFYRVIVDEVIRDDVQLFMEGGTLGDISSGEIVIWYKSLTCFG</sequence>
<keyword evidence="2 7" id="KW-0812">Transmembrane</keyword>
<evidence type="ECO:0000256" key="1">
    <source>
        <dbReference type="ARBA" id="ARBA00004225"/>
    </source>
</evidence>
<evidence type="ECO:0000256" key="6">
    <source>
        <dbReference type="SAM" id="MobiDB-lite"/>
    </source>
</evidence>